<dbReference type="Proteomes" id="UP000324800">
    <property type="component" value="Unassembled WGS sequence"/>
</dbReference>
<dbReference type="EMBL" id="SNRW01008500">
    <property type="protein sequence ID" value="KAA6379428.1"/>
    <property type="molecule type" value="Genomic_DNA"/>
</dbReference>
<evidence type="ECO:0000313" key="2">
    <source>
        <dbReference type="EMBL" id="KAA6379428.1"/>
    </source>
</evidence>
<evidence type="ECO:0000256" key="1">
    <source>
        <dbReference type="SAM" id="MobiDB-lite"/>
    </source>
</evidence>
<comment type="caution">
    <text evidence="2">The sequence shown here is derived from an EMBL/GenBank/DDBJ whole genome shotgun (WGS) entry which is preliminary data.</text>
</comment>
<protein>
    <submittedName>
        <fullName evidence="2">Uncharacterized protein</fullName>
    </submittedName>
</protein>
<dbReference type="AlphaFoldDB" id="A0A5J4VA16"/>
<accession>A0A5J4VA16</accession>
<organism evidence="2 3">
    <name type="scientific">Streblomastix strix</name>
    <dbReference type="NCBI Taxonomy" id="222440"/>
    <lineage>
        <taxon>Eukaryota</taxon>
        <taxon>Metamonada</taxon>
        <taxon>Preaxostyla</taxon>
        <taxon>Oxymonadida</taxon>
        <taxon>Streblomastigidae</taxon>
        <taxon>Streblomastix</taxon>
    </lineage>
</organism>
<proteinExistence type="predicted"/>
<gene>
    <name evidence="2" type="ORF">EZS28_025041</name>
</gene>
<feature type="non-terminal residue" evidence="2">
    <location>
        <position position="1"/>
    </location>
</feature>
<feature type="region of interest" description="Disordered" evidence="1">
    <location>
        <begin position="1"/>
        <end position="21"/>
    </location>
</feature>
<sequence length="44" mass="5235">RYKNSELRRRSAPPTLEQRKIAKKTLNSIENFGGIWMDNSLRKM</sequence>
<name>A0A5J4VA16_9EUKA</name>
<reference evidence="2 3" key="1">
    <citation type="submission" date="2019-03" db="EMBL/GenBank/DDBJ databases">
        <title>Single cell metagenomics reveals metabolic interactions within the superorganism composed of flagellate Streblomastix strix and complex community of Bacteroidetes bacteria on its surface.</title>
        <authorList>
            <person name="Treitli S.C."/>
            <person name="Kolisko M."/>
            <person name="Husnik F."/>
            <person name="Keeling P."/>
            <person name="Hampl V."/>
        </authorList>
    </citation>
    <scope>NUCLEOTIDE SEQUENCE [LARGE SCALE GENOMIC DNA]</scope>
    <source>
        <strain evidence="2">ST1C</strain>
    </source>
</reference>
<evidence type="ECO:0000313" key="3">
    <source>
        <dbReference type="Proteomes" id="UP000324800"/>
    </source>
</evidence>